<dbReference type="GO" id="GO:0016829">
    <property type="term" value="F:lyase activity"/>
    <property type="evidence" value="ECO:0007669"/>
    <property type="project" value="UniProtKB-KW"/>
</dbReference>
<feature type="transmembrane region" description="Helical" evidence="1">
    <location>
        <begin position="88"/>
        <end position="107"/>
    </location>
</feature>
<comment type="caution">
    <text evidence="3">The sequence shown here is derived from an EMBL/GenBank/DDBJ whole genome shotgun (WGS) entry which is preliminary data.</text>
</comment>
<keyword evidence="1" id="KW-1133">Transmembrane helix</keyword>
<keyword evidence="3" id="KW-0413">Isomerase</keyword>
<accession>A0A1E2S0I4</accession>
<organism evidence="3 4">
    <name type="scientific">Methyloligella halotolerans</name>
    <dbReference type="NCBI Taxonomy" id="1177755"/>
    <lineage>
        <taxon>Bacteria</taxon>
        <taxon>Pseudomonadati</taxon>
        <taxon>Pseudomonadota</taxon>
        <taxon>Alphaproteobacteria</taxon>
        <taxon>Hyphomicrobiales</taxon>
        <taxon>Hyphomicrobiaceae</taxon>
        <taxon>Methyloligella</taxon>
    </lineage>
</organism>
<keyword evidence="1" id="KW-0812">Transmembrane</keyword>
<feature type="domain" description="Linalool dehydratase/isomerase" evidence="2">
    <location>
        <begin position="225"/>
        <end position="516"/>
    </location>
</feature>
<dbReference type="InterPro" id="IPR041411">
    <property type="entry name" value="Ldi"/>
</dbReference>
<dbReference type="RefSeq" id="WP_141693855.1">
    <property type="nucleotide sequence ID" value="NZ_MASI01000002.1"/>
</dbReference>
<keyword evidence="1" id="KW-0472">Membrane</keyword>
<dbReference type="EC" id="4.2.1.127" evidence="3"/>
<feature type="transmembrane region" description="Helical" evidence="1">
    <location>
        <begin position="41"/>
        <end position="68"/>
    </location>
</feature>
<protein>
    <submittedName>
        <fullName evidence="3">Linalool dehydratase/isomerase</fullName>
        <ecNumber evidence="3">4.2.1.127</ecNumber>
    </submittedName>
</protein>
<dbReference type="AlphaFoldDB" id="A0A1E2S0I4"/>
<evidence type="ECO:0000259" key="2">
    <source>
        <dbReference type="Pfam" id="PF18566"/>
    </source>
</evidence>
<evidence type="ECO:0000313" key="4">
    <source>
        <dbReference type="Proteomes" id="UP000095087"/>
    </source>
</evidence>
<dbReference type="Pfam" id="PF18566">
    <property type="entry name" value="Ldi"/>
    <property type="match status" value="1"/>
</dbReference>
<proteinExistence type="predicted"/>
<dbReference type="OrthoDB" id="3561361at2"/>
<keyword evidence="3" id="KW-0456">Lyase</keyword>
<gene>
    <name evidence="3" type="ORF">A7A08_01176</name>
</gene>
<dbReference type="GO" id="GO:0016853">
    <property type="term" value="F:isomerase activity"/>
    <property type="evidence" value="ECO:0007669"/>
    <property type="project" value="UniProtKB-KW"/>
</dbReference>
<keyword evidence="4" id="KW-1185">Reference proteome</keyword>
<sequence length="637" mass="68697">MPSNNFALQSNWSSIFTPARSRWSALSVATQRRIRFVALHAVFALFGAALAFSAGSAALASFGIGLSFPGAGFLISEFGDWTTLAGSLWQTAMALFIFAACLGLWLATGNVIAPPSAWLGTAIWSATVSGGGEATALSPVHALLPLSAVATTGYLAWRQSYASAPSKVPVQSLFSVPAAEPTSIARELTEPTAQLMRLILDRALQERESFDGFDRRDQFQTGAIRYQLNFMSYALSLAQAEFLPAFDGYLQDAQSRLADKVQAYRVWSYWRAENAWGNLCLGRDPILRDNIMLSGFVAAQLALGRNATGGHDRTTGPLSFAYPSGQMFDYSLPDLLDTLADGYRRSPYGLQACEPNWIYPLCNMIAAVGLKAGDTVYGTRRWSGVEDRFHHNLLRDFIRPDGTLIAFRSALTGFAPPAVGGAVMQTLPCLFLNSLSPSLARRLWCRAREDVRERGLRRAFWPIDTGNYGLTRSGGWAASAAAAFELGDTEMGEMLLERLDTVHPAVADAGAIHRHDVSVWTHAMELMARVGGHHALARLACVPTKPGLGPRLAHAPFETVNVVRARQIEEGISVVLLPHGSGGHANLRLAGFRPGETCVLSGAETGRQSLKADKAGELPVPLTVQGRTSFTITPAGV</sequence>
<dbReference type="Proteomes" id="UP000095087">
    <property type="component" value="Unassembled WGS sequence"/>
</dbReference>
<evidence type="ECO:0000313" key="3">
    <source>
        <dbReference type="EMBL" id="ODA68006.1"/>
    </source>
</evidence>
<reference evidence="3 4" key="1">
    <citation type="submission" date="2016-07" db="EMBL/GenBank/DDBJ databases">
        <title>Draft genome sequence of Methyloligella halotolerans C2T (VKM B-2706T=CCUG 61687T=DSM 25045T), a halotolerant polyhydroxybutyrate accumulating methylotroph.</title>
        <authorList>
            <person name="Vasilenko O.V."/>
            <person name="Doronina N.V."/>
            <person name="Poroshina M.N."/>
            <person name="Tarlachkov S.V."/>
            <person name="Trotsenko Y.A."/>
        </authorList>
    </citation>
    <scope>NUCLEOTIDE SEQUENCE [LARGE SCALE GENOMIC DNA]</scope>
    <source>
        <strain evidence="3 4">VKM B-2706</strain>
    </source>
</reference>
<evidence type="ECO:0000256" key="1">
    <source>
        <dbReference type="SAM" id="Phobius"/>
    </source>
</evidence>
<name>A0A1E2S0I4_9HYPH</name>
<dbReference type="EMBL" id="MASI01000002">
    <property type="protein sequence ID" value="ODA68006.1"/>
    <property type="molecule type" value="Genomic_DNA"/>
</dbReference>
<dbReference type="STRING" id="1177755.A7A08_01176"/>